<reference evidence="1 2" key="1">
    <citation type="submission" date="2023-02" db="EMBL/GenBank/DDBJ databases">
        <title>LHISI_Scaffold_Assembly.</title>
        <authorList>
            <person name="Stuart O.P."/>
            <person name="Cleave R."/>
            <person name="Magrath M.J.L."/>
            <person name="Mikheyev A.S."/>
        </authorList>
    </citation>
    <scope>NUCLEOTIDE SEQUENCE [LARGE SCALE GENOMIC DNA]</scope>
    <source>
        <strain evidence="1">Daus_M_001</strain>
        <tissue evidence="1">Leg muscle</tissue>
    </source>
</reference>
<evidence type="ECO:0000313" key="1">
    <source>
        <dbReference type="EMBL" id="KAJ8885408.1"/>
    </source>
</evidence>
<name>A0ABQ9HM30_9NEOP</name>
<evidence type="ECO:0000313" key="2">
    <source>
        <dbReference type="Proteomes" id="UP001159363"/>
    </source>
</evidence>
<keyword evidence="2" id="KW-1185">Reference proteome</keyword>
<proteinExistence type="predicted"/>
<dbReference type="EMBL" id="JARBHB010000004">
    <property type="protein sequence ID" value="KAJ8885408.1"/>
    <property type="molecule type" value="Genomic_DNA"/>
</dbReference>
<gene>
    <name evidence="1" type="ORF">PR048_011605</name>
</gene>
<sequence length="463" mass="53667">MIVQHIVIPSTFISLFVEKESRPEISSRKPDLHWRIFTNEFNIKFEEETLGSKSLHLLKAEVFIKKKEILRKNTRTGDVCLSFDYMHNLPLHNLKTNAVLYSRQMWYNVFGVHDLGSDSVTMFTYHEGDGKNGGDKVTYMLLNYINNNKEPLNVLVLISDGCCGQTKNLTMVQLLFVLVHCFRVFKTATYLLPVRGHSYIPKNEDFSLIEIKKQCTQCVELREGWSNIIQEARKKPFPYSVVNMHYYDFVNIKDATKHSFLRKPKPPYKLRSARECCKSLNTTNMLGYRDIPTELDLPLLDGAHASIAPAKKKDLQKLMLYVKPENRMIYEHLIHGIPAAKTPDSVNAVDPTPRMMFNPIQYTCTASEKRASRIYVRYDMRDCPELQVQLCKIVHYGQLGRQATTTYNLTVDIRKLQGWRGSWLCWPRVPVTRVRTADDSRFADGRWSFLGVFHNYTVPPLRA</sequence>
<comment type="caution">
    <text evidence="1">The sequence shown here is derived from an EMBL/GenBank/DDBJ whole genome shotgun (WGS) entry which is preliminary data.</text>
</comment>
<organism evidence="1 2">
    <name type="scientific">Dryococelus australis</name>
    <dbReference type="NCBI Taxonomy" id="614101"/>
    <lineage>
        <taxon>Eukaryota</taxon>
        <taxon>Metazoa</taxon>
        <taxon>Ecdysozoa</taxon>
        <taxon>Arthropoda</taxon>
        <taxon>Hexapoda</taxon>
        <taxon>Insecta</taxon>
        <taxon>Pterygota</taxon>
        <taxon>Neoptera</taxon>
        <taxon>Polyneoptera</taxon>
        <taxon>Phasmatodea</taxon>
        <taxon>Verophasmatodea</taxon>
        <taxon>Anareolatae</taxon>
        <taxon>Phasmatidae</taxon>
        <taxon>Eurycanthinae</taxon>
        <taxon>Dryococelus</taxon>
    </lineage>
</organism>
<accession>A0ABQ9HM30</accession>
<dbReference type="Proteomes" id="UP001159363">
    <property type="component" value="Chromosome X"/>
</dbReference>
<protein>
    <submittedName>
        <fullName evidence="1">Uncharacterized protein</fullName>
    </submittedName>
</protein>